<evidence type="ECO:0000256" key="4">
    <source>
        <dbReference type="SAM" id="MobiDB-lite"/>
    </source>
</evidence>
<keyword evidence="3" id="KW-0611">Plant defense</keyword>
<gene>
    <name evidence="8" type="ORF">F8388_022399</name>
    <name evidence="6" type="ORF">G4B88_001210</name>
    <name evidence="7" type="ORF">G4B88_027684</name>
</gene>
<keyword evidence="10" id="KW-1185">Reference proteome</keyword>
<evidence type="ECO:0000256" key="2">
    <source>
        <dbReference type="ARBA" id="ARBA00022741"/>
    </source>
</evidence>
<dbReference type="Pfam" id="PF18052">
    <property type="entry name" value="Rx_N"/>
    <property type="match status" value="1"/>
</dbReference>
<dbReference type="InterPro" id="IPR041118">
    <property type="entry name" value="Rx_N"/>
</dbReference>
<protein>
    <recommendedName>
        <fullName evidence="5">Disease resistance N-terminal domain-containing protein</fullName>
    </recommendedName>
</protein>
<sequence length="126" mass="14062">MAELILSPIAEKIIGGLGSEAVKHISLIWGVEDEVEDLKETISTIQAVLLDAERKQSHNNQVKNWLQRLSTVVFKADDLMDDFNTQALIMSHNPMANQTLNLDSDFKPDPDPGPDLDSDIRLEPQL</sequence>
<feature type="domain" description="Disease resistance N-terminal" evidence="5">
    <location>
        <begin position="13"/>
        <end position="92"/>
    </location>
</feature>
<dbReference type="GO" id="GO:0000166">
    <property type="term" value="F:nucleotide binding"/>
    <property type="evidence" value="ECO:0007669"/>
    <property type="project" value="UniProtKB-KW"/>
</dbReference>
<reference evidence="9 10" key="1">
    <citation type="journal article" date="2020" name="bioRxiv">
        <title>Sequence and annotation of 42 cannabis genomes reveals extensive copy number variation in cannabinoid synthesis and pathogen resistance genes.</title>
        <authorList>
            <person name="Mckernan K.J."/>
            <person name="Helbert Y."/>
            <person name="Kane L.T."/>
            <person name="Ebling H."/>
            <person name="Zhang L."/>
            <person name="Liu B."/>
            <person name="Eaton Z."/>
            <person name="Mclaughlin S."/>
            <person name="Kingan S."/>
            <person name="Baybayan P."/>
            <person name="Concepcion G."/>
            <person name="Jordan M."/>
            <person name="Riva A."/>
            <person name="Barbazuk W."/>
            <person name="Harkins T."/>
        </authorList>
    </citation>
    <scope>NUCLEOTIDE SEQUENCE [LARGE SCALE GENOMIC DNA]</scope>
    <source>
        <strain evidence="9 10">cv. Jamaican Lion 4</strain>
        <strain evidence="6">Father</strain>
        <strain evidence="8">Mother</strain>
        <tissue evidence="8">Leaf</tissue>
    </source>
</reference>
<dbReference type="EMBL" id="JAATIQ010000431">
    <property type="protein sequence ID" value="KAF4356335.1"/>
    <property type="molecule type" value="Genomic_DNA"/>
</dbReference>
<dbReference type="Proteomes" id="UP000583929">
    <property type="component" value="Unassembled WGS sequence"/>
</dbReference>
<evidence type="ECO:0000259" key="5">
    <source>
        <dbReference type="Pfam" id="PF18052"/>
    </source>
</evidence>
<comment type="caution">
    <text evidence="8">The sequence shown here is derived from an EMBL/GenBank/DDBJ whole genome shotgun (WGS) entry which is preliminary data.</text>
</comment>
<evidence type="ECO:0000256" key="3">
    <source>
        <dbReference type="ARBA" id="ARBA00022821"/>
    </source>
</evidence>
<dbReference type="EMBL" id="JAATIP010000181">
    <property type="protein sequence ID" value="KAF4362742.1"/>
    <property type="molecule type" value="Genomic_DNA"/>
</dbReference>
<keyword evidence="1" id="KW-0677">Repeat</keyword>
<name>A0A7J6EWD7_CANSA</name>
<dbReference type="GO" id="GO:0006952">
    <property type="term" value="P:defense response"/>
    <property type="evidence" value="ECO:0007669"/>
    <property type="project" value="UniProtKB-KW"/>
</dbReference>
<evidence type="ECO:0000313" key="9">
    <source>
        <dbReference type="Proteomes" id="UP000525078"/>
    </source>
</evidence>
<evidence type="ECO:0000313" key="8">
    <source>
        <dbReference type="EMBL" id="KAF4362742.1"/>
    </source>
</evidence>
<dbReference type="AlphaFoldDB" id="A0A7J6EWD7"/>
<evidence type="ECO:0000256" key="1">
    <source>
        <dbReference type="ARBA" id="ARBA00022737"/>
    </source>
</evidence>
<organism evidence="8 9">
    <name type="scientific">Cannabis sativa</name>
    <name type="common">Hemp</name>
    <name type="synonym">Marijuana</name>
    <dbReference type="NCBI Taxonomy" id="3483"/>
    <lineage>
        <taxon>Eukaryota</taxon>
        <taxon>Viridiplantae</taxon>
        <taxon>Streptophyta</taxon>
        <taxon>Embryophyta</taxon>
        <taxon>Tracheophyta</taxon>
        <taxon>Spermatophyta</taxon>
        <taxon>Magnoliopsida</taxon>
        <taxon>eudicotyledons</taxon>
        <taxon>Gunneridae</taxon>
        <taxon>Pentapetalae</taxon>
        <taxon>rosids</taxon>
        <taxon>fabids</taxon>
        <taxon>Rosales</taxon>
        <taxon>Cannabaceae</taxon>
        <taxon>Cannabis</taxon>
    </lineage>
</organism>
<keyword evidence="2" id="KW-0547">Nucleotide-binding</keyword>
<dbReference type="EMBL" id="JAATIQ010000334">
    <property type="protein sequence ID" value="KAF4361144.1"/>
    <property type="molecule type" value="Genomic_DNA"/>
</dbReference>
<evidence type="ECO:0000313" key="7">
    <source>
        <dbReference type="EMBL" id="KAF4361144.1"/>
    </source>
</evidence>
<evidence type="ECO:0000313" key="6">
    <source>
        <dbReference type="EMBL" id="KAF4356335.1"/>
    </source>
</evidence>
<dbReference type="Proteomes" id="UP000525078">
    <property type="component" value="Unassembled WGS sequence"/>
</dbReference>
<proteinExistence type="predicted"/>
<accession>A0A7J6EWD7</accession>
<dbReference type="Gene3D" id="1.20.5.4130">
    <property type="match status" value="1"/>
</dbReference>
<feature type="region of interest" description="Disordered" evidence="4">
    <location>
        <begin position="99"/>
        <end position="126"/>
    </location>
</feature>
<evidence type="ECO:0000313" key="10">
    <source>
        <dbReference type="Proteomes" id="UP000583929"/>
    </source>
</evidence>